<accession>A0A4R0RTQ4</accession>
<dbReference type="EMBL" id="RWJN01000156">
    <property type="protein sequence ID" value="TCD65944.1"/>
    <property type="molecule type" value="Genomic_DNA"/>
</dbReference>
<name>A0A4R0RTQ4_9APHY</name>
<gene>
    <name evidence="1" type="ORF">EIP91_001974</name>
</gene>
<proteinExistence type="predicted"/>
<evidence type="ECO:0000313" key="1">
    <source>
        <dbReference type="EMBL" id="TCD65944.1"/>
    </source>
</evidence>
<keyword evidence="2" id="KW-1185">Reference proteome</keyword>
<protein>
    <submittedName>
        <fullName evidence="1">Uncharacterized protein</fullName>
    </submittedName>
</protein>
<sequence length="200" mass="22176">MAFIRHPGGETTSSSPVLFKEMSLALPPFRSYTLAGREEHKPIRLSYQIPCGLAIGTVERLTLNTFTSTSPIEDHSDPRSDGGGTLVSGTDGFIFKARKRHRHMSAHVSPAAFELLQLQVDHMARVQEEMVTHFRQSENTWHRMAMGMNEEIMRMQAVSQHLLEAENGEVHSATLLKSDSLTCTHDPSATITKTVSHAPA</sequence>
<comment type="caution">
    <text evidence="1">The sequence shown here is derived from an EMBL/GenBank/DDBJ whole genome shotgun (WGS) entry which is preliminary data.</text>
</comment>
<reference evidence="1 2" key="1">
    <citation type="submission" date="2018-11" db="EMBL/GenBank/DDBJ databases">
        <title>Genome assembly of Steccherinum ochraceum LE-BIN_3174, the white-rot fungus of the Steccherinaceae family (The Residual Polyporoid clade, Polyporales, Basidiomycota).</title>
        <authorList>
            <person name="Fedorova T.V."/>
            <person name="Glazunova O.A."/>
            <person name="Landesman E.O."/>
            <person name="Moiseenko K.V."/>
            <person name="Psurtseva N.V."/>
            <person name="Savinova O.S."/>
            <person name="Shakhova N.V."/>
            <person name="Tyazhelova T.V."/>
            <person name="Vasina D.V."/>
        </authorList>
    </citation>
    <scope>NUCLEOTIDE SEQUENCE [LARGE SCALE GENOMIC DNA]</scope>
    <source>
        <strain evidence="1 2">LE-BIN_3174</strain>
    </source>
</reference>
<organism evidence="1 2">
    <name type="scientific">Steccherinum ochraceum</name>
    <dbReference type="NCBI Taxonomy" id="92696"/>
    <lineage>
        <taxon>Eukaryota</taxon>
        <taxon>Fungi</taxon>
        <taxon>Dikarya</taxon>
        <taxon>Basidiomycota</taxon>
        <taxon>Agaricomycotina</taxon>
        <taxon>Agaricomycetes</taxon>
        <taxon>Polyporales</taxon>
        <taxon>Steccherinaceae</taxon>
        <taxon>Steccherinum</taxon>
    </lineage>
</organism>
<evidence type="ECO:0000313" key="2">
    <source>
        <dbReference type="Proteomes" id="UP000292702"/>
    </source>
</evidence>
<dbReference type="AlphaFoldDB" id="A0A4R0RTQ4"/>
<dbReference type="Proteomes" id="UP000292702">
    <property type="component" value="Unassembled WGS sequence"/>
</dbReference>